<sequence>MTWTIPSGVGRAVTKVAAAGVLFASPVAALGGPAFAATGFADTPNVLPAAPPADPPPAPAPPAPPGHGEYYNPQDYNDWYNMGSDGGGGGGGGGG</sequence>
<keyword evidence="2" id="KW-0732">Signal</keyword>
<proteinExistence type="predicted"/>
<dbReference type="RefSeq" id="WP_163776269.1">
    <property type="nucleotide sequence ID" value="NZ_AP022569.1"/>
</dbReference>
<organism evidence="3 4">
    <name type="scientific">Mycobacterium cookii</name>
    <dbReference type="NCBI Taxonomy" id="1775"/>
    <lineage>
        <taxon>Bacteria</taxon>
        <taxon>Bacillati</taxon>
        <taxon>Actinomycetota</taxon>
        <taxon>Actinomycetes</taxon>
        <taxon>Mycobacteriales</taxon>
        <taxon>Mycobacteriaceae</taxon>
        <taxon>Mycobacterium</taxon>
    </lineage>
</organism>
<evidence type="ECO:0000256" key="1">
    <source>
        <dbReference type="SAM" id="MobiDB-lite"/>
    </source>
</evidence>
<reference evidence="3 4" key="1">
    <citation type="journal article" date="2019" name="Emerg. Microbes Infect.">
        <title>Comprehensive subspecies identification of 175 nontuberculous mycobacteria species based on 7547 genomic profiles.</title>
        <authorList>
            <person name="Matsumoto Y."/>
            <person name="Kinjo T."/>
            <person name="Motooka D."/>
            <person name="Nabeya D."/>
            <person name="Jung N."/>
            <person name="Uechi K."/>
            <person name="Horii T."/>
            <person name="Iida T."/>
            <person name="Fujita J."/>
            <person name="Nakamura S."/>
        </authorList>
    </citation>
    <scope>NUCLEOTIDE SEQUENCE [LARGE SCALE GENOMIC DNA]</scope>
    <source>
        <strain evidence="3 4">JCM 12404</strain>
    </source>
</reference>
<evidence type="ECO:0000313" key="3">
    <source>
        <dbReference type="EMBL" id="BBX46061.1"/>
    </source>
</evidence>
<name>A0A7I7KWX6_9MYCO</name>
<accession>A0A7I7KWX6</accession>
<feature type="region of interest" description="Disordered" evidence="1">
    <location>
        <begin position="46"/>
        <end position="95"/>
    </location>
</feature>
<dbReference type="EMBL" id="AP022569">
    <property type="protein sequence ID" value="BBX46061.1"/>
    <property type="molecule type" value="Genomic_DNA"/>
</dbReference>
<dbReference type="Proteomes" id="UP000465866">
    <property type="component" value="Chromosome"/>
</dbReference>
<feature type="compositionally biased region" description="Gly residues" evidence="1">
    <location>
        <begin position="84"/>
        <end position="95"/>
    </location>
</feature>
<dbReference type="AlphaFoldDB" id="A0A7I7KWX6"/>
<feature type="signal peptide" evidence="2">
    <location>
        <begin position="1"/>
        <end position="36"/>
    </location>
</feature>
<dbReference type="KEGG" id="mcoo:MCOO_20760"/>
<protein>
    <submittedName>
        <fullName evidence="3">Uncharacterized protein</fullName>
    </submittedName>
</protein>
<feature type="chain" id="PRO_5029533126" evidence="2">
    <location>
        <begin position="37"/>
        <end position="95"/>
    </location>
</feature>
<feature type="compositionally biased region" description="Pro residues" evidence="1">
    <location>
        <begin position="49"/>
        <end position="65"/>
    </location>
</feature>
<evidence type="ECO:0000313" key="4">
    <source>
        <dbReference type="Proteomes" id="UP000465866"/>
    </source>
</evidence>
<gene>
    <name evidence="3" type="ORF">MCOO_20760</name>
</gene>
<evidence type="ECO:0000256" key="2">
    <source>
        <dbReference type="SAM" id="SignalP"/>
    </source>
</evidence>
<keyword evidence="4" id="KW-1185">Reference proteome</keyword>